<organism evidence="1 2">
    <name type="scientific">Chryseobacterium camelliae</name>
    <dbReference type="NCBI Taxonomy" id="1265445"/>
    <lineage>
        <taxon>Bacteria</taxon>
        <taxon>Pseudomonadati</taxon>
        <taxon>Bacteroidota</taxon>
        <taxon>Flavobacteriia</taxon>
        <taxon>Flavobacteriales</taxon>
        <taxon>Weeksellaceae</taxon>
        <taxon>Chryseobacterium group</taxon>
        <taxon>Chryseobacterium</taxon>
    </lineage>
</organism>
<evidence type="ECO:0000313" key="2">
    <source>
        <dbReference type="Proteomes" id="UP001210978"/>
    </source>
</evidence>
<reference evidence="1 2" key="1">
    <citation type="submission" date="2023-01" db="EMBL/GenBank/DDBJ databases">
        <title>Complete genome of Chryseobacterium camelliae VAN22-5A.</title>
        <authorList>
            <person name="Zong G."/>
            <person name="Cao G."/>
        </authorList>
    </citation>
    <scope>NUCLEOTIDE SEQUENCE [LARGE SCALE GENOMIC DNA]</scope>
    <source>
        <strain evidence="1 2">VAN22-5A</strain>
    </source>
</reference>
<dbReference type="Proteomes" id="UP001210978">
    <property type="component" value="Chromosome"/>
</dbReference>
<protein>
    <recommendedName>
        <fullName evidence="3">DUF4402 domain-containing protein</fullName>
    </recommendedName>
</protein>
<keyword evidence="2" id="KW-1185">Reference proteome</keyword>
<dbReference type="EMBL" id="CP115859">
    <property type="protein sequence ID" value="WBV58990.1"/>
    <property type="molecule type" value="Genomic_DNA"/>
</dbReference>
<accession>A0ABY7QHF8</accession>
<gene>
    <name evidence="1" type="ORF">PFY12_07865</name>
</gene>
<proteinExistence type="predicted"/>
<evidence type="ECO:0000313" key="1">
    <source>
        <dbReference type="EMBL" id="WBV58990.1"/>
    </source>
</evidence>
<evidence type="ECO:0008006" key="3">
    <source>
        <dbReference type="Google" id="ProtNLM"/>
    </source>
</evidence>
<name>A0ABY7QHF8_9FLAO</name>
<sequence length="176" mass="18779">MKINTYFFSIKYLSIIAFIVINSLCKGQTIAVNGTDWSPSISPITEAGSDYAGTYESATNQILINVTIPGLLGLLRSETVQVHYESLPLWNNNLLLSVQRTNSGGGGGICIGCSLTGGTTYQTITTTTTNFFNANIPIGLGTKTFTDIPIQLKLSGVSVTIPSAAYNARIVFTITN</sequence>
<dbReference type="RefSeq" id="WP_271147402.1">
    <property type="nucleotide sequence ID" value="NZ_CP115859.1"/>
</dbReference>